<dbReference type="CDD" id="cd06558">
    <property type="entry name" value="crotonase-like"/>
    <property type="match status" value="1"/>
</dbReference>
<dbReference type="InterPro" id="IPR029045">
    <property type="entry name" value="ClpP/crotonase-like_dom_sf"/>
</dbReference>
<dbReference type="EMBL" id="JBEDNQ010000002">
    <property type="protein sequence ID" value="MEQ3549892.1"/>
    <property type="molecule type" value="Genomic_DNA"/>
</dbReference>
<dbReference type="PROSITE" id="PS00166">
    <property type="entry name" value="ENOYL_COA_HYDRATASE"/>
    <property type="match status" value="1"/>
</dbReference>
<comment type="similarity">
    <text evidence="1 2">Belongs to the enoyl-CoA hydratase/isomerase family.</text>
</comment>
<name>A0ABV1K8G6_9PSEU</name>
<accession>A0ABV1K8G6</accession>
<dbReference type="SUPFAM" id="SSF52096">
    <property type="entry name" value="ClpP/crotonase"/>
    <property type="match status" value="1"/>
</dbReference>
<dbReference type="InterPro" id="IPR001753">
    <property type="entry name" value="Enoyl-CoA_hydra/iso"/>
</dbReference>
<dbReference type="Gene3D" id="3.90.226.10">
    <property type="entry name" value="2-enoyl-CoA Hydratase, Chain A, domain 1"/>
    <property type="match status" value="1"/>
</dbReference>
<gene>
    <name evidence="3" type="ORF">WIS52_05370</name>
</gene>
<dbReference type="RefSeq" id="WP_349296986.1">
    <property type="nucleotide sequence ID" value="NZ_JBEDNQ010000002.1"/>
</dbReference>
<protein>
    <submittedName>
        <fullName evidence="3">Enoyl-CoA hydratase-related protein</fullName>
    </submittedName>
</protein>
<keyword evidence="4" id="KW-1185">Reference proteome</keyword>
<evidence type="ECO:0000313" key="3">
    <source>
        <dbReference type="EMBL" id="MEQ3549892.1"/>
    </source>
</evidence>
<proteinExistence type="inferred from homology"/>
<organism evidence="3 4">
    <name type="scientific">Pseudonocardia nematodicida</name>
    <dbReference type="NCBI Taxonomy" id="1206997"/>
    <lineage>
        <taxon>Bacteria</taxon>
        <taxon>Bacillati</taxon>
        <taxon>Actinomycetota</taxon>
        <taxon>Actinomycetes</taxon>
        <taxon>Pseudonocardiales</taxon>
        <taxon>Pseudonocardiaceae</taxon>
        <taxon>Pseudonocardia</taxon>
    </lineage>
</organism>
<reference evidence="3 4" key="1">
    <citation type="submission" date="2024-03" db="EMBL/GenBank/DDBJ databases">
        <title>Draft genome sequence of Pseudonocardia nematodicida JCM 31783.</title>
        <authorList>
            <person name="Butdee W."/>
            <person name="Duangmal K."/>
        </authorList>
    </citation>
    <scope>NUCLEOTIDE SEQUENCE [LARGE SCALE GENOMIC DNA]</scope>
    <source>
        <strain evidence="3 4">JCM 31783</strain>
    </source>
</reference>
<sequence length="261" mass="27515">MTGVLQDAVQVRRDGAAATVELSNPGRRNALTASMLDELYRVLPELDDDPQVRVVVLTGRDGDFCSGADLSAVSEDRHPLGSMNRINRTALAVYRMATPVVARVDGVAVGAGLNLALACDLVVASDRARFSEVFVRRGLAVDFGGSWILPRLIGLHRAKELCLLGDIVPADRAAAMGLVNRVVPSAELDTEVGTIVDRLAAGPAVAMALTKRLLAEGGGRDLPSALDAEAAAQAITLRGADAEEAFTAFRGKRDASFTEQL</sequence>
<dbReference type="Pfam" id="PF00378">
    <property type="entry name" value="ECH_1"/>
    <property type="match status" value="1"/>
</dbReference>
<dbReference type="PANTHER" id="PTHR43459:SF1">
    <property type="entry name" value="EG:BACN32G11.4 PROTEIN"/>
    <property type="match status" value="1"/>
</dbReference>
<evidence type="ECO:0000313" key="4">
    <source>
        <dbReference type="Proteomes" id="UP001494902"/>
    </source>
</evidence>
<comment type="caution">
    <text evidence="3">The sequence shown here is derived from an EMBL/GenBank/DDBJ whole genome shotgun (WGS) entry which is preliminary data.</text>
</comment>
<dbReference type="InterPro" id="IPR014748">
    <property type="entry name" value="Enoyl-CoA_hydra_C"/>
</dbReference>
<evidence type="ECO:0000256" key="2">
    <source>
        <dbReference type="RuleBase" id="RU003707"/>
    </source>
</evidence>
<dbReference type="PANTHER" id="PTHR43459">
    <property type="entry name" value="ENOYL-COA HYDRATASE"/>
    <property type="match status" value="1"/>
</dbReference>
<evidence type="ECO:0000256" key="1">
    <source>
        <dbReference type="ARBA" id="ARBA00005254"/>
    </source>
</evidence>
<dbReference type="Proteomes" id="UP001494902">
    <property type="component" value="Unassembled WGS sequence"/>
</dbReference>
<dbReference type="Gene3D" id="1.10.12.10">
    <property type="entry name" value="Lyase 2-enoyl-coa Hydratase, Chain A, domain 2"/>
    <property type="match status" value="1"/>
</dbReference>
<dbReference type="InterPro" id="IPR018376">
    <property type="entry name" value="Enoyl-CoA_hyd/isom_CS"/>
</dbReference>